<feature type="domain" description="UDP-N-acetylglucosamine 2-epimerase" evidence="1">
    <location>
        <begin position="27"/>
        <end position="375"/>
    </location>
</feature>
<evidence type="ECO:0000313" key="3">
    <source>
        <dbReference type="Proteomes" id="UP000031518"/>
    </source>
</evidence>
<dbReference type="Gene3D" id="3.40.50.2000">
    <property type="entry name" value="Glycogen Phosphorylase B"/>
    <property type="match status" value="2"/>
</dbReference>
<dbReference type="EMBL" id="CBXV010000004">
    <property type="protein sequence ID" value="CDM65179.1"/>
    <property type="molecule type" value="Genomic_DNA"/>
</dbReference>
<dbReference type="InterPro" id="IPR003331">
    <property type="entry name" value="UDP_GlcNAc_Epimerase_2_dom"/>
</dbReference>
<keyword evidence="3" id="KW-1185">Reference proteome</keyword>
<dbReference type="GO" id="GO:0004553">
    <property type="term" value="F:hydrolase activity, hydrolyzing O-glycosyl compounds"/>
    <property type="evidence" value="ECO:0007669"/>
    <property type="project" value="InterPro"/>
</dbReference>
<reference evidence="2 3" key="1">
    <citation type="submission" date="2013-12" db="EMBL/GenBank/DDBJ databases">
        <authorList>
            <person name="Stott M."/>
        </authorList>
    </citation>
    <scope>NUCLEOTIDE SEQUENCE [LARGE SCALE GENOMIC DNA]</scope>
    <source>
        <strain evidence="2 3">K22</strain>
    </source>
</reference>
<dbReference type="PANTHER" id="PTHR43174:SF3">
    <property type="entry name" value="UDP-N-ACETYLGLUCOSAMINE 2-EPIMERASE"/>
    <property type="match status" value="1"/>
</dbReference>
<organism evidence="2 3">
    <name type="scientific">Pyrinomonas methylaliphatogenes</name>
    <dbReference type="NCBI Taxonomy" id="454194"/>
    <lineage>
        <taxon>Bacteria</taxon>
        <taxon>Pseudomonadati</taxon>
        <taxon>Acidobacteriota</taxon>
        <taxon>Blastocatellia</taxon>
        <taxon>Blastocatellales</taxon>
        <taxon>Pyrinomonadaceae</taxon>
        <taxon>Pyrinomonas</taxon>
    </lineage>
</organism>
<dbReference type="OrthoDB" id="9803238at2"/>
<dbReference type="InterPro" id="IPR020004">
    <property type="entry name" value="UDP-GlcNAc_Epase"/>
</dbReference>
<dbReference type="Pfam" id="PF02350">
    <property type="entry name" value="Epimerase_2"/>
    <property type="match status" value="1"/>
</dbReference>
<protein>
    <submittedName>
        <fullName evidence="2">UDP-N-acetyl-D-glucosamine 2-epimerase, UDP-hydrolysing</fullName>
    </submittedName>
</protein>
<dbReference type="Proteomes" id="UP000031518">
    <property type="component" value="Unassembled WGS sequence"/>
</dbReference>
<accession>A0A0B6WY14</accession>
<dbReference type="AlphaFoldDB" id="A0A0B6WY14"/>
<dbReference type="STRING" id="454194.PYK22_01177"/>
<proteinExistence type="predicted"/>
<evidence type="ECO:0000313" key="2">
    <source>
        <dbReference type="EMBL" id="CDM65179.1"/>
    </source>
</evidence>
<dbReference type="SUPFAM" id="SSF53756">
    <property type="entry name" value="UDP-Glycosyltransferase/glycogen phosphorylase"/>
    <property type="match status" value="1"/>
</dbReference>
<sequence>MRKRRKRRICVVITARPSYSRIKSALRAIQAHPELELQLVVAASALLDRYGMVARQMADDGFEIAARVYMVLEGENLAAMAKTTGLGLLELATVFDNLKPDAVVTIADRYETLATAIAAAYMNVPVVHVQGGEVTGSIDEKVRHAVTKLADLHLVATERARERVIRMGEDPTSVHVTGCPSIDLAAEVLRDPTLNFDPIAKYGGVGAPLDLARGYLVVMQHPVTTEYELARRHVWETLCAVRDSALPTLWFWPNADAGSDGASGAIRAFRENERPRNIRFFKNMAPDDFLRLIYNCRCLIGNSSVGIRECAYLGVPVINIGSRQDGRERGRNVLDVGYGRRAIIEALARHLGNGRYPSDPLYGDGRAGQRIAERLAQEPLRIEKRLTY</sequence>
<dbReference type="RefSeq" id="WP_041975215.1">
    <property type="nucleotide sequence ID" value="NZ_CBXV010000004.1"/>
</dbReference>
<reference evidence="2 3" key="2">
    <citation type="submission" date="2015-01" db="EMBL/GenBank/DDBJ databases">
        <title>Complete genome sequence of Pyrinomonas methylaliphatogenes type strain K22T.</title>
        <authorList>
            <person name="Lee K.C.Y."/>
            <person name="Power J.F."/>
            <person name="Dunfield P.F."/>
            <person name="Morgan X.C."/>
            <person name="Huttenhower C."/>
            <person name="Stott M.B."/>
        </authorList>
    </citation>
    <scope>NUCLEOTIDE SEQUENCE [LARGE SCALE GENOMIC DNA]</scope>
    <source>
        <strain evidence="2 3">K22</strain>
    </source>
</reference>
<evidence type="ECO:0000259" key="1">
    <source>
        <dbReference type="Pfam" id="PF02350"/>
    </source>
</evidence>
<dbReference type="NCBIfam" id="TIGR03568">
    <property type="entry name" value="NeuC_NnaA"/>
    <property type="match status" value="1"/>
</dbReference>
<gene>
    <name evidence="2" type="ORF">PYK22_01177</name>
</gene>
<dbReference type="GO" id="GO:0006047">
    <property type="term" value="P:UDP-N-acetylglucosamine metabolic process"/>
    <property type="evidence" value="ECO:0007669"/>
    <property type="project" value="InterPro"/>
</dbReference>
<dbReference type="CDD" id="cd03786">
    <property type="entry name" value="GTB_UDP-GlcNAc_2-Epimerase"/>
    <property type="match status" value="1"/>
</dbReference>
<name>A0A0B6WY14_9BACT</name>
<dbReference type="InterPro" id="IPR029767">
    <property type="entry name" value="WecB-like"/>
</dbReference>
<dbReference type="PANTHER" id="PTHR43174">
    <property type="entry name" value="UDP-N-ACETYLGLUCOSAMINE 2-EPIMERASE"/>
    <property type="match status" value="1"/>
</dbReference>